<evidence type="ECO:0000313" key="2">
    <source>
        <dbReference type="Proteomes" id="UP000827242"/>
    </source>
</evidence>
<dbReference type="EMBL" id="MZ326858">
    <property type="protein sequence ID" value="QYW01996.1"/>
    <property type="molecule type" value="Genomic_DNA"/>
</dbReference>
<accession>A0AAE7WM42</accession>
<name>A0AAE7WM42_9CAUD</name>
<dbReference type="Proteomes" id="UP000827242">
    <property type="component" value="Segment"/>
</dbReference>
<sequence length="190" mass="21823">MIPQLIPTAKPGEYLMPPRRKSRPYVDWSFGTRGINVTDEERTYRWTSEGVGDDYFIFIEGSEERHKVLTKANVKRFAFDFDQLMRPVIGYAIEDTCYVEVPTPTGVETREYTNHRDICVTMDDSSALSQNLSDVVLTMLNSAGELLCYVQREGYNTKHVLKTGATLSHRIYNVGMTTARRLQWKVTPEI</sequence>
<gene>
    <name evidence="1" type="ORF">CPT_Peewee_046</name>
</gene>
<proteinExistence type="predicted"/>
<keyword evidence="2" id="KW-1185">Reference proteome</keyword>
<evidence type="ECO:0000313" key="1">
    <source>
        <dbReference type="EMBL" id="QYW01996.1"/>
    </source>
</evidence>
<organism evidence="1 2">
    <name type="scientific">Stenotrophomonas phage Pepon</name>
    <dbReference type="NCBI Taxonomy" id="2859654"/>
    <lineage>
        <taxon>Viruses</taxon>
        <taxon>Duplodnaviria</taxon>
        <taxon>Heunggongvirae</taxon>
        <taxon>Uroviricota</taxon>
        <taxon>Caudoviricetes</taxon>
        <taxon>Autographivirales</taxon>
        <taxon>Autonotataviridae</taxon>
        <taxon>Gujervirinae</taxon>
        <taxon>Ponderosavirus</taxon>
        <taxon>Ponderosavirus pepon</taxon>
    </lineage>
</organism>
<reference evidence="1 2" key="1">
    <citation type="submission" date="2021-06" db="EMBL/GenBank/DDBJ databases">
        <title>Complete genome sequence of Stenotrophomonas maltophilia phage Pepon.</title>
        <authorList>
            <person name="Lee J."/>
            <person name="Lo J."/>
            <person name="Clark J."/>
            <person name="Le T."/>
            <person name="Liu M."/>
            <person name="Burrowes B."/>
        </authorList>
    </citation>
    <scope>NUCLEOTIDE SEQUENCE [LARGE SCALE GENOMIC DNA]</scope>
</reference>
<protein>
    <submittedName>
        <fullName evidence="1">Tail fiber</fullName>
    </submittedName>
</protein>